<feature type="region of interest" description="Disordered" evidence="1">
    <location>
        <begin position="1"/>
        <end position="33"/>
    </location>
</feature>
<sequence>MSFFGSRLLPYPLPGPQPSEAGARRRTMAHREAVRRRKEIRIAPGGGRTLPGDRENHASWAVELWAGKEGEKAEREEGKSGSKTINQ</sequence>
<dbReference type="Proteomes" id="UP000314294">
    <property type="component" value="Unassembled WGS sequence"/>
</dbReference>
<dbReference type="EMBL" id="SRLO01000083">
    <property type="protein sequence ID" value="TNN77379.1"/>
    <property type="molecule type" value="Genomic_DNA"/>
</dbReference>
<proteinExistence type="predicted"/>
<accession>A0A4Z2IH82</accession>
<evidence type="ECO:0000313" key="2">
    <source>
        <dbReference type="EMBL" id="TNN77379.1"/>
    </source>
</evidence>
<gene>
    <name evidence="2" type="ORF">EYF80_012343</name>
</gene>
<evidence type="ECO:0000256" key="1">
    <source>
        <dbReference type="SAM" id="MobiDB-lite"/>
    </source>
</evidence>
<name>A0A4Z2IH82_9TELE</name>
<comment type="caution">
    <text evidence="2">The sequence shown here is derived from an EMBL/GenBank/DDBJ whole genome shotgun (WGS) entry which is preliminary data.</text>
</comment>
<reference evidence="2 3" key="1">
    <citation type="submission" date="2019-03" db="EMBL/GenBank/DDBJ databases">
        <title>First draft genome of Liparis tanakae, snailfish: a comprehensive survey of snailfish specific genes.</title>
        <authorList>
            <person name="Kim W."/>
            <person name="Song I."/>
            <person name="Jeong J.-H."/>
            <person name="Kim D."/>
            <person name="Kim S."/>
            <person name="Ryu S."/>
            <person name="Song J.Y."/>
            <person name="Lee S.K."/>
        </authorList>
    </citation>
    <scope>NUCLEOTIDE SEQUENCE [LARGE SCALE GENOMIC DNA]</scope>
    <source>
        <tissue evidence="2">Muscle</tissue>
    </source>
</reference>
<evidence type="ECO:0000313" key="3">
    <source>
        <dbReference type="Proteomes" id="UP000314294"/>
    </source>
</evidence>
<organism evidence="2 3">
    <name type="scientific">Liparis tanakae</name>
    <name type="common">Tanaka's snailfish</name>
    <dbReference type="NCBI Taxonomy" id="230148"/>
    <lineage>
        <taxon>Eukaryota</taxon>
        <taxon>Metazoa</taxon>
        <taxon>Chordata</taxon>
        <taxon>Craniata</taxon>
        <taxon>Vertebrata</taxon>
        <taxon>Euteleostomi</taxon>
        <taxon>Actinopterygii</taxon>
        <taxon>Neopterygii</taxon>
        <taxon>Teleostei</taxon>
        <taxon>Neoteleostei</taxon>
        <taxon>Acanthomorphata</taxon>
        <taxon>Eupercaria</taxon>
        <taxon>Perciformes</taxon>
        <taxon>Cottioidei</taxon>
        <taxon>Cottales</taxon>
        <taxon>Liparidae</taxon>
        <taxon>Liparis</taxon>
    </lineage>
</organism>
<dbReference type="AlphaFoldDB" id="A0A4Z2IH82"/>
<feature type="region of interest" description="Disordered" evidence="1">
    <location>
        <begin position="64"/>
        <end position="87"/>
    </location>
</feature>
<feature type="compositionally biased region" description="Basic residues" evidence="1">
    <location>
        <begin position="24"/>
        <end position="33"/>
    </location>
</feature>
<feature type="compositionally biased region" description="Basic and acidic residues" evidence="1">
    <location>
        <begin position="66"/>
        <end position="80"/>
    </location>
</feature>
<protein>
    <submittedName>
        <fullName evidence="2">Uncharacterized protein</fullName>
    </submittedName>
</protein>
<keyword evidence="3" id="KW-1185">Reference proteome</keyword>